<keyword evidence="2" id="KW-1185">Reference proteome</keyword>
<evidence type="ECO:0000313" key="2">
    <source>
        <dbReference type="Proteomes" id="UP000675880"/>
    </source>
</evidence>
<gene>
    <name evidence="1" type="ORF">NSPZN2_160004</name>
</gene>
<organism evidence="1 2">
    <name type="scientific">Nitrospira defluvii</name>
    <dbReference type="NCBI Taxonomy" id="330214"/>
    <lineage>
        <taxon>Bacteria</taxon>
        <taxon>Pseudomonadati</taxon>
        <taxon>Nitrospirota</taxon>
        <taxon>Nitrospiria</taxon>
        <taxon>Nitrospirales</taxon>
        <taxon>Nitrospiraceae</taxon>
        <taxon>Nitrospira</taxon>
    </lineage>
</organism>
<evidence type="ECO:0008006" key="3">
    <source>
        <dbReference type="Google" id="ProtNLM"/>
    </source>
</evidence>
<proteinExistence type="predicted"/>
<evidence type="ECO:0000313" key="1">
    <source>
        <dbReference type="EMBL" id="CAE6743111.1"/>
    </source>
</evidence>
<name>A0ABM8RB76_9BACT</name>
<accession>A0ABM8RB76</accession>
<comment type="caution">
    <text evidence="1">The sequence shown here is derived from an EMBL/GenBank/DDBJ whole genome shotgun (WGS) entry which is preliminary data.</text>
</comment>
<dbReference type="EMBL" id="CAJNBJ010000008">
    <property type="protein sequence ID" value="CAE6743111.1"/>
    <property type="molecule type" value="Genomic_DNA"/>
</dbReference>
<dbReference type="Proteomes" id="UP000675880">
    <property type="component" value="Unassembled WGS sequence"/>
</dbReference>
<protein>
    <recommendedName>
        <fullName evidence="3">Transposase</fullName>
    </recommendedName>
</protein>
<reference evidence="1 2" key="1">
    <citation type="submission" date="2021-02" db="EMBL/GenBank/DDBJ databases">
        <authorList>
            <person name="Han P."/>
        </authorList>
    </citation>
    <scope>NUCLEOTIDE SEQUENCE [LARGE SCALE GENOMIC DNA]</scope>
    <source>
        <strain evidence="1">Candidatus Nitrospira sp. ZN2</strain>
    </source>
</reference>
<sequence length="69" mass="7771">MWSWLAALNRAKSSPVKEMVAVLAREGLPEALRSGLAISLLPEINAFDKRIRRWAVRQQIIRPGFNTLG</sequence>